<evidence type="ECO:0000259" key="2">
    <source>
        <dbReference type="Pfam" id="PF14652"/>
    </source>
</evidence>
<dbReference type="PANTHER" id="PTHR21534">
    <property type="entry name" value="KATANIN-INTERACTING PROTEIN"/>
    <property type="match status" value="1"/>
</dbReference>
<accession>A0A4C1UVT2</accession>
<protein>
    <submittedName>
        <fullName evidence="3">Protein KIAA0556</fullName>
    </submittedName>
</protein>
<dbReference type="STRING" id="151549.A0A4C1UVT2"/>
<comment type="caution">
    <text evidence="3">The sequence shown here is derived from an EMBL/GenBank/DDBJ whole genome shotgun (WGS) entry which is preliminary data.</text>
</comment>
<evidence type="ECO:0000313" key="3">
    <source>
        <dbReference type="EMBL" id="GBP30127.1"/>
    </source>
</evidence>
<dbReference type="AlphaFoldDB" id="A0A4C1UVT2"/>
<reference evidence="3 4" key="1">
    <citation type="journal article" date="2019" name="Commun. Biol.">
        <title>The bagworm genome reveals a unique fibroin gene that provides high tensile strength.</title>
        <authorList>
            <person name="Kono N."/>
            <person name="Nakamura H."/>
            <person name="Ohtoshi R."/>
            <person name="Tomita M."/>
            <person name="Numata K."/>
            <person name="Arakawa K."/>
        </authorList>
    </citation>
    <scope>NUCLEOTIDE SEQUENCE [LARGE SCALE GENOMIC DNA]</scope>
</reference>
<sequence>MVNDENFLALLRENDNSANEVSNISEMRPLTANDSNHNMTVVSAVENLAENFKYVTRKLTLTLMSNWGQKSLIGLTGLQVYCNVHTINVHRAYAYTAHVASDGPPDPNAILDCRTLLRARNVTTDAGDMWCTNFVPGAKFCHIVFEMAEPTEVTDGRAISLRVAHAHSRKRPAPLKRNRSRHTFSSCGRKRGDITSSSTPHRLSTCPPSYEFSNRSCPDASLRVWNYNASMEMSYAGAKHVKIFLDDEPLNYRPLLLRRAPGNTYYDYVQELEFSAIDDRHEDAKESDSFRMDCLIYGTNIDLGAPTGFVLQITIFSTWGDPYYVGLTGIELYDTEGKMIAVNESNVCAHPASVNVLEGAGGAGRDARTPDKLIDGVNAAVGDGAHSWLAPVLPATLNRIYFVFDVPVTIYGMKVWNYGKTPSRGVKEFGILMDDLLICNGFLDCAKKDESIKAQWICLQNADLDSQSPSTSSVDQRSTTSGSRGSADQGARPRTGVLEPVRRRIKHRHH</sequence>
<feature type="region of interest" description="Disordered" evidence="1">
    <location>
        <begin position="169"/>
        <end position="200"/>
    </location>
</feature>
<dbReference type="InterPro" id="IPR026704">
    <property type="entry name" value="KATNIP"/>
</dbReference>
<dbReference type="PANTHER" id="PTHR21534:SF0">
    <property type="entry name" value="KATANIN-INTERACTING PROTEIN"/>
    <property type="match status" value="1"/>
</dbReference>
<evidence type="ECO:0000256" key="1">
    <source>
        <dbReference type="SAM" id="MobiDB-lite"/>
    </source>
</evidence>
<dbReference type="Pfam" id="PF14652">
    <property type="entry name" value="DUF4457"/>
    <property type="match status" value="1"/>
</dbReference>
<dbReference type="Proteomes" id="UP000299102">
    <property type="component" value="Unassembled WGS sequence"/>
</dbReference>
<proteinExistence type="predicted"/>
<feature type="region of interest" description="Disordered" evidence="1">
    <location>
        <begin position="464"/>
        <end position="510"/>
    </location>
</feature>
<organism evidence="3 4">
    <name type="scientific">Eumeta variegata</name>
    <name type="common">Bagworm moth</name>
    <name type="synonym">Eumeta japonica</name>
    <dbReference type="NCBI Taxonomy" id="151549"/>
    <lineage>
        <taxon>Eukaryota</taxon>
        <taxon>Metazoa</taxon>
        <taxon>Ecdysozoa</taxon>
        <taxon>Arthropoda</taxon>
        <taxon>Hexapoda</taxon>
        <taxon>Insecta</taxon>
        <taxon>Pterygota</taxon>
        <taxon>Neoptera</taxon>
        <taxon>Endopterygota</taxon>
        <taxon>Lepidoptera</taxon>
        <taxon>Glossata</taxon>
        <taxon>Ditrysia</taxon>
        <taxon>Tineoidea</taxon>
        <taxon>Psychidae</taxon>
        <taxon>Oiketicinae</taxon>
        <taxon>Eumeta</taxon>
    </lineage>
</organism>
<keyword evidence="4" id="KW-1185">Reference proteome</keyword>
<feature type="domain" description="KATNIP" evidence="2">
    <location>
        <begin position="221"/>
        <end position="445"/>
    </location>
</feature>
<feature type="compositionally biased region" description="Polar residues" evidence="1">
    <location>
        <begin position="464"/>
        <end position="486"/>
    </location>
</feature>
<dbReference type="OrthoDB" id="304622at2759"/>
<feature type="compositionally biased region" description="Basic residues" evidence="1">
    <location>
        <begin position="169"/>
        <end position="182"/>
    </location>
</feature>
<dbReference type="EMBL" id="BGZK01000229">
    <property type="protein sequence ID" value="GBP30127.1"/>
    <property type="molecule type" value="Genomic_DNA"/>
</dbReference>
<dbReference type="InterPro" id="IPR027859">
    <property type="entry name" value="KATNIP_dom"/>
</dbReference>
<evidence type="ECO:0000313" key="4">
    <source>
        <dbReference type="Proteomes" id="UP000299102"/>
    </source>
</evidence>
<gene>
    <name evidence="3" type="primary">KIAA0556</name>
    <name evidence="3" type="ORF">EVAR_94971_1</name>
</gene>
<name>A0A4C1UVT2_EUMVA</name>